<organism evidence="1 3">
    <name type="scientific">Ferroplasma acidiphilum</name>
    <dbReference type="NCBI Taxonomy" id="74969"/>
    <lineage>
        <taxon>Archaea</taxon>
        <taxon>Methanobacteriati</taxon>
        <taxon>Thermoplasmatota</taxon>
        <taxon>Thermoplasmata</taxon>
        <taxon>Thermoplasmatales</taxon>
        <taxon>Ferroplasmaceae</taxon>
        <taxon>Ferroplasma</taxon>
    </lineage>
</organism>
<dbReference type="EMBL" id="CP015363">
    <property type="protein sequence ID" value="ARD85014.1"/>
    <property type="molecule type" value="Genomic_DNA"/>
</dbReference>
<reference evidence="1 3" key="1">
    <citation type="submission" date="2011-10" db="EMBL/GenBank/DDBJ databases">
        <title>Metabolic and evolutionary patterns in the extreme acidophile Ferroplasma acidiphilum.</title>
        <authorList>
            <person name="Golyshina O.V."/>
            <person name="Kozyavkin S.A."/>
            <person name="Tatusov R.L."/>
            <person name="Slesarev A.I."/>
            <person name="Golyshin P.N."/>
        </authorList>
    </citation>
    <scope>NUCLEOTIDE SEQUENCE [LARGE SCALE GENOMIC DNA]</scope>
    <source>
        <strain evidence="1">Berkeley</strain>
        <strain evidence="3">Y</strain>
    </source>
</reference>
<gene>
    <name evidence="1" type="ORF">FAD_1138</name>
    <name evidence="2" type="ORF">HLB00_04815</name>
</gene>
<proteinExistence type="predicted"/>
<dbReference type="KEGG" id="fai:FAD_1138"/>
<dbReference type="Proteomes" id="UP000546917">
    <property type="component" value="Unassembled WGS sequence"/>
</dbReference>
<reference evidence="2 4" key="2">
    <citation type="submission" date="2020-05" db="EMBL/GenBank/DDBJ databases">
        <authorList>
            <person name="Zhang R."/>
        </authorList>
    </citation>
    <scope>NUCLEOTIDE SEQUENCE [LARGE SCALE GENOMIC DNA]</scope>
    <source>
        <strain evidence="2 4">DSM 28986</strain>
    </source>
</reference>
<evidence type="ECO:0000313" key="1">
    <source>
        <dbReference type="EMBL" id="ARD85014.1"/>
    </source>
</evidence>
<evidence type="ECO:0000313" key="3">
    <source>
        <dbReference type="Proteomes" id="UP000192050"/>
    </source>
</evidence>
<dbReference type="OrthoDB" id="379809at2157"/>
<dbReference type="RefSeq" id="WP_009886242.1">
    <property type="nucleotide sequence ID" value="NZ_CP015363.1"/>
</dbReference>
<dbReference type="AlphaFoldDB" id="A0A1V0N4I2"/>
<dbReference type="GeneID" id="16024367"/>
<keyword evidence="3" id="KW-1185">Reference proteome</keyword>
<accession>A0A1V0N4I2</accession>
<sequence>MRIAGLISEQAIENPVKVNYTWYEKAKGIIQWNFENTGSTTRSFILLRGITENNKVSEIYAFGDAFYPLYYKNFNVDFVTEPEPLANVSARTNNAPLAVIENSDSRLLVAFLYTLSGGSKYSVLEGGWTGVEPGGIKIVLAKYSGTKDFSIKYEKKQCTLYNEESSTDYGCPDDPFTVKSALMRVNNPIKPLFNDTISAAGDNNCV</sequence>
<name>A0A1V0N4I2_9ARCH</name>
<dbReference type="Proteomes" id="UP000192050">
    <property type="component" value="Chromosome"/>
</dbReference>
<evidence type="ECO:0000313" key="2">
    <source>
        <dbReference type="EMBL" id="NOL60157.1"/>
    </source>
</evidence>
<evidence type="ECO:0000313" key="4">
    <source>
        <dbReference type="Proteomes" id="UP000546917"/>
    </source>
</evidence>
<dbReference type="STRING" id="74969.FAD_1138"/>
<protein>
    <submittedName>
        <fullName evidence="1">Uncharacterized protein</fullName>
    </submittedName>
</protein>
<dbReference type="EMBL" id="JABGBP010000164">
    <property type="protein sequence ID" value="NOL60157.1"/>
    <property type="molecule type" value="Genomic_DNA"/>
</dbReference>